<dbReference type="InterPro" id="IPR013751">
    <property type="entry name" value="ACP_syn_III_N"/>
</dbReference>
<dbReference type="GO" id="GO:0044550">
    <property type="term" value="P:secondary metabolite biosynthetic process"/>
    <property type="evidence" value="ECO:0007669"/>
    <property type="project" value="TreeGrafter"/>
</dbReference>
<sequence>MSINIRCKLLPIKILSTAVALSPDCVKSSALDEKLNKPTGYVEKRSGVTQRFHASYTAKLAELGVAAINDALKGNGIAPESIDLLISASAIAIQALPFSAAQLLKISPLHDATASFDINTSCLSFVTALQVAACLLNTGTYKRIAIVSSEIPSRGLDWSDEESSLIFGDGAACVIVERGDGNSGICSFLLETYPTASRIGLTLMQKKMNIAQEKVIDIYRHRGN</sequence>
<dbReference type="PANTHER" id="PTHR34069">
    <property type="entry name" value="3-OXOACYL-[ACYL-CARRIER-PROTEIN] SYNTHASE 3"/>
    <property type="match status" value="1"/>
</dbReference>
<dbReference type="HOGENOM" id="CLU_107485_0_0_6"/>
<dbReference type="AlphaFoldDB" id="E0WTR9"/>
<organism evidence="2 3">
    <name type="scientific">Candidatus Regiella insecticola LSR1</name>
    <dbReference type="NCBI Taxonomy" id="663321"/>
    <lineage>
        <taxon>Bacteria</taxon>
        <taxon>Pseudomonadati</taxon>
        <taxon>Pseudomonadota</taxon>
        <taxon>Gammaproteobacteria</taxon>
        <taxon>Enterobacterales</taxon>
        <taxon>Enterobacteriaceae</taxon>
        <taxon>aphid secondary symbionts</taxon>
        <taxon>Candidatus Regiella</taxon>
    </lineage>
</organism>
<keyword evidence="3" id="KW-1185">Reference proteome</keyword>
<dbReference type="Gene3D" id="3.40.47.10">
    <property type="match status" value="1"/>
</dbReference>
<dbReference type="EMBL" id="GL379601">
    <property type="protein sequence ID" value="EFL91598.1"/>
    <property type="molecule type" value="Genomic_DNA"/>
</dbReference>
<gene>
    <name evidence="2" type="ORF">REG_1444</name>
</gene>
<feature type="domain" description="Beta-ketoacyl-[acyl-carrier-protein] synthase III N-terminal" evidence="1">
    <location>
        <begin position="116"/>
        <end position="192"/>
    </location>
</feature>
<dbReference type="PANTHER" id="PTHR34069:SF2">
    <property type="entry name" value="BETA-KETOACYL-[ACYL-CARRIER-PROTEIN] SYNTHASE III"/>
    <property type="match status" value="1"/>
</dbReference>
<proteinExistence type="predicted"/>
<name>E0WTR9_9ENTR</name>
<evidence type="ECO:0000259" key="1">
    <source>
        <dbReference type="Pfam" id="PF08545"/>
    </source>
</evidence>
<evidence type="ECO:0000313" key="2">
    <source>
        <dbReference type="EMBL" id="EFL91598.1"/>
    </source>
</evidence>
<dbReference type="Pfam" id="PF08545">
    <property type="entry name" value="ACP_syn_III"/>
    <property type="match status" value="1"/>
</dbReference>
<accession>E0WTR9</accession>
<protein>
    <submittedName>
        <fullName evidence="2">Putative 3-oxoacyl-[acyl-carrier-protein (ACP)] synthase</fullName>
    </submittedName>
</protein>
<dbReference type="Proteomes" id="UP000005726">
    <property type="component" value="Unassembled WGS sequence"/>
</dbReference>
<reference evidence="2" key="1">
    <citation type="journal article" date="2009" name="Environ. Microbiol.">
        <title>Dynamics of genome evolution in facultative symbionts of aphids.</title>
        <authorList>
            <person name="Degnan P.H."/>
            <person name="Leonardo T.E."/>
            <person name="Cass B.N."/>
            <person name="Hurwitz B."/>
            <person name="Stern D."/>
            <person name="Gibbs R.A."/>
            <person name="Richards S."/>
            <person name="Moran N.A."/>
        </authorList>
    </citation>
    <scope>NUCLEOTIDE SEQUENCE [LARGE SCALE GENOMIC DNA]</scope>
    <source>
        <strain evidence="2">LSR1</strain>
    </source>
</reference>
<dbReference type="GO" id="GO:0004315">
    <property type="term" value="F:3-oxoacyl-[acyl-carrier-protein] synthase activity"/>
    <property type="evidence" value="ECO:0007669"/>
    <property type="project" value="InterPro"/>
</dbReference>
<dbReference type="eggNOG" id="COG0332">
    <property type="taxonomic scope" value="Bacteria"/>
</dbReference>
<dbReference type="STRING" id="663321.REG_1444"/>
<evidence type="ECO:0000313" key="3">
    <source>
        <dbReference type="Proteomes" id="UP000005726"/>
    </source>
</evidence>
<dbReference type="SUPFAM" id="SSF53901">
    <property type="entry name" value="Thiolase-like"/>
    <property type="match status" value="1"/>
</dbReference>
<dbReference type="GO" id="GO:0006633">
    <property type="term" value="P:fatty acid biosynthetic process"/>
    <property type="evidence" value="ECO:0007669"/>
    <property type="project" value="InterPro"/>
</dbReference>
<dbReference type="InterPro" id="IPR016039">
    <property type="entry name" value="Thiolase-like"/>
</dbReference>